<organism evidence="2 3">
    <name type="scientific">Meloidogyne graminicola</name>
    <dbReference type="NCBI Taxonomy" id="189291"/>
    <lineage>
        <taxon>Eukaryota</taxon>
        <taxon>Metazoa</taxon>
        <taxon>Ecdysozoa</taxon>
        <taxon>Nematoda</taxon>
        <taxon>Chromadorea</taxon>
        <taxon>Rhabditida</taxon>
        <taxon>Tylenchina</taxon>
        <taxon>Tylenchomorpha</taxon>
        <taxon>Tylenchoidea</taxon>
        <taxon>Meloidogynidae</taxon>
        <taxon>Meloidogyninae</taxon>
        <taxon>Meloidogyne</taxon>
    </lineage>
</organism>
<keyword evidence="1" id="KW-0472">Membrane</keyword>
<keyword evidence="1" id="KW-1133">Transmembrane helix</keyword>
<dbReference type="EMBL" id="JABEBT010000056">
    <property type="protein sequence ID" value="KAF7634535.1"/>
    <property type="molecule type" value="Genomic_DNA"/>
</dbReference>
<accession>A0A8S9ZML4</accession>
<gene>
    <name evidence="2" type="ORF">Mgra_00006109</name>
</gene>
<keyword evidence="3" id="KW-1185">Reference proteome</keyword>
<sequence length="76" mass="9529">MKTCFYFILIFFVIIIMTISIKTSEINGEAGVKIREKRNYYYNNYYGEYPENVFYPYTRQIYYKRIIYPNYYGNYW</sequence>
<comment type="caution">
    <text evidence="2">The sequence shown here is derived from an EMBL/GenBank/DDBJ whole genome shotgun (WGS) entry which is preliminary data.</text>
</comment>
<protein>
    <submittedName>
        <fullName evidence="2">Uncharacterized protein</fullName>
    </submittedName>
</protein>
<keyword evidence="1" id="KW-0812">Transmembrane</keyword>
<proteinExistence type="predicted"/>
<evidence type="ECO:0000313" key="2">
    <source>
        <dbReference type="EMBL" id="KAF7634535.1"/>
    </source>
</evidence>
<evidence type="ECO:0000256" key="1">
    <source>
        <dbReference type="SAM" id="Phobius"/>
    </source>
</evidence>
<evidence type="ECO:0000313" key="3">
    <source>
        <dbReference type="Proteomes" id="UP000605970"/>
    </source>
</evidence>
<dbReference type="AlphaFoldDB" id="A0A8S9ZML4"/>
<reference evidence="2" key="1">
    <citation type="journal article" date="2020" name="Ecol. Evol.">
        <title>Genome structure and content of the rice root-knot nematode (Meloidogyne graminicola).</title>
        <authorList>
            <person name="Phan N.T."/>
            <person name="Danchin E.G.J."/>
            <person name="Klopp C."/>
            <person name="Perfus-Barbeoch L."/>
            <person name="Kozlowski D.K."/>
            <person name="Koutsovoulos G.D."/>
            <person name="Lopez-Roques C."/>
            <person name="Bouchez O."/>
            <person name="Zahm M."/>
            <person name="Besnard G."/>
            <person name="Bellafiore S."/>
        </authorList>
    </citation>
    <scope>NUCLEOTIDE SEQUENCE</scope>
    <source>
        <strain evidence="2">VN-18</strain>
    </source>
</reference>
<dbReference type="Proteomes" id="UP000605970">
    <property type="component" value="Unassembled WGS sequence"/>
</dbReference>
<name>A0A8S9ZML4_9BILA</name>
<feature type="transmembrane region" description="Helical" evidence="1">
    <location>
        <begin position="6"/>
        <end position="23"/>
    </location>
</feature>